<dbReference type="GO" id="GO:0003682">
    <property type="term" value="F:chromatin binding"/>
    <property type="evidence" value="ECO:0007669"/>
    <property type="project" value="TreeGrafter"/>
</dbReference>
<dbReference type="PANTHER" id="PTHR14428">
    <property type="entry name" value="NUCLEOLAR COMPLEX PROTEIN 3"/>
    <property type="match status" value="1"/>
</dbReference>
<name>A0A4P9W7S3_9FUNG</name>
<dbReference type="GO" id="GO:0005730">
    <property type="term" value="C:nucleolus"/>
    <property type="evidence" value="ECO:0007669"/>
    <property type="project" value="TreeGrafter"/>
</dbReference>
<feature type="compositionally biased region" description="Basic and acidic residues" evidence="2">
    <location>
        <begin position="28"/>
        <end position="53"/>
    </location>
</feature>
<dbReference type="OrthoDB" id="10263597at2759"/>
<gene>
    <name evidence="4" type="ORF">BDK51DRAFT_38405</name>
</gene>
<organism evidence="4 5">
    <name type="scientific">Blyttiomyces helicus</name>
    <dbReference type="NCBI Taxonomy" id="388810"/>
    <lineage>
        <taxon>Eukaryota</taxon>
        <taxon>Fungi</taxon>
        <taxon>Fungi incertae sedis</taxon>
        <taxon>Chytridiomycota</taxon>
        <taxon>Chytridiomycota incertae sedis</taxon>
        <taxon>Chytridiomycetes</taxon>
        <taxon>Chytridiomycetes incertae sedis</taxon>
        <taxon>Blyttiomyces</taxon>
    </lineage>
</organism>
<dbReference type="AlphaFoldDB" id="A0A4P9W7S3"/>
<accession>A0A4P9W7S3</accession>
<dbReference type="Pfam" id="PF03914">
    <property type="entry name" value="CBF"/>
    <property type="match status" value="1"/>
</dbReference>
<dbReference type="InterPro" id="IPR005612">
    <property type="entry name" value="CCAAT-binding_factor"/>
</dbReference>
<feature type="region of interest" description="Disordered" evidence="2">
    <location>
        <begin position="28"/>
        <end position="82"/>
    </location>
</feature>
<dbReference type="PANTHER" id="PTHR14428:SF5">
    <property type="entry name" value="NUCLEOLAR COMPLEX PROTEIN 3 HOMOLOG"/>
    <property type="match status" value="1"/>
</dbReference>
<evidence type="ECO:0000313" key="5">
    <source>
        <dbReference type="Proteomes" id="UP000269721"/>
    </source>
</evidence>
<feature type="region of interest" description="Disordered" evidence="2">
    <location>
        <begin position="593"/>
        <end position="612"/>
    </location>
</feature>
<keyword evidence="5" id="KW-1185">Reference proteome</keyword>
<evidence type="ECO:0000313" key="4">
    <source>
        <dbReference type="EMBL" id="RKO87098.1"/>
    </source>
</evidence>
<dbReference type="InterPro" id="IPR016903">
    <property type="entry name" value="Nucleolar_cplx-assoc_3"/>
</dbReference>
<protein>
    <submittedName>
        <fullName evidence="4">CBF/Mak21 family-domain-containing protein</fullName>
    </submittedName>
</protein>
<dbReference type="EMBL" id="KZ997682">
    <property type="protein sequence ID" value="RKO87098.1"/>
    <property type="molecule type" value="Genomic_DNA"/>
</dbReference>
<sequence length="669" mass="73588">MRQNRNYDVPEPMLKSFLHLRLRDELVVSRGDEEPRRSSGPSKGKERDKDIARNQDGVLGKKRKKGEEPHVSKKMRKVNRKDAEVEKELKEAEAVYDREDVKKKQTETLKFVFLSYFRILKNAPTSPLLSSTLEGLARFAHLINVDFFADLLEVLKRISVDQFAAYVGGDGGEDSEETADSARAAFHCVIAAFQLLTGQGEALKLDLTDFYSSMYTQLMRLPLNPSAATARAGTAEDARRRAAAALSGKAHMQGRSKSEIELALVGFDLMFYRKKQVPVERVAAFVKRFAIVSLHLPANAALACLAMIRSLIIRFPRLESLIDADGRLGTGVYQPLLDDPGLCNPFATSLWEASLFMKHYHPAVRNLSRHVASTMASHTSSGPVSNVYKPLPAKFNFPPHQFLRNFDPSPPNPTHGSYALKPGIEVPGPITTALKRKREKGLRMVDGPSALFKSDFLSRVEAEEGQDQGDAGDAVGFQQLFADMTGTKSFEQQEKEVRRLKVLLHFARKAAALGIAGESSDEEEELPKSKLKGRPVSGRIAAVAPRVGNVAATLLGKGQATFPALLLLDPSDAEAFRSPLPLCLEPFSSPPCPRSSPPSMLSTDPSPPPDSKFYFPRLPQVPDSWKGTKSLTILADATRLTSLARLDASRSNYTIVLAPGLHTAVFFAL</sequence>
<dbReference type="Proteomes" id="UP000269721">
    <property type="component" value="Unassembled WGS sequence"/>
</dbReference>
<dbReference type="GO" id="GO:0006270">
    <property type="term" value="P:DNA replication initiation"/>
    <property type="evidence" value="ECO:0007669"/>
    <property type="project" value="TreeGrafter"/>
</dbReference>
<reference evidence="5" key="1">
    <citation type="journal article" date="2018" name="Nat. Microbiol.">
        <title>Leveraging single-cell genomics to expand the fungal tree of life.</title>
        <authorList>
            <person name="Ahrendt S.R."/>
            <person name="Quandt C.A."/>
            <person name="Ciobanu D."/>
            <person name="Clum A."/>
            <person name="Salamov A."/>
            <person name="Andreopoulos B."/>
            <person name="Cheng J.F."/>
            <person name="Woyke T."/>
            <person name="Pelin A."/>
            <person name="Henrissat B."/>
            <person name="Reynolds N.K."/>
            <person name="Benny G.L."/>
            <person name="Smith M.E."/>
            <person name="James T.Y."/>
            <person name="Grigoriev I.V."/>
        </authorList>
    </citation>
    <scope>NUCLEOTIDE SEQUENCE [LARGE SCALE GENOMIC DNA]</scope>
</reference>
<proteinExistence type="inferred from homology"/>
<evidence type="ECO:0000256" key="1">
    <source>
        <dbReference type="ARBA" id="ARBA00007797"/>
    </source>
</evidence>
<feature type="domain" description="CCAAT-binding factor" evidence="3">
    <location>
        <begin position="187"/>
        <end position="367"/>
    </location>
</feature>
<evidence type="ECO:0000256" key="2">
    <source>
        <dbReference type="SAM" id="MobiDB-lite"/>
    </source>
</evidence>
<comment type="similarity">
    <text evidence="1">Belongs to the CBF/MAK21 family.</text>
</comment>
<evidence type="ECO:0000259" key="3">
    <source>
        <dbReference type="Pfam" id="PF03914"/>
    </source>
</evidence>